<protein>
    <recommendedName>
        <fullName evidence="3">DUF11 domain-containing protein</fullName>
    </recommendedName>
</protein>
<name>A0A517XSC3_9BACT</name>
<sequence>MNVGLLTLVGSLAVGQQPLPQPAPAVPVMAAPQPGSGLPVPAPLLAARVIAPAGVRVTANPGTGFARMHDAPAVFGFRPGYVYRLELSNLPYQPGRVLYPEVEVRGVLVPRAGMRYMDWPAPLLFTQADLDRALAGGVVVKAVYLEDPEKAIPTEFGLMNPVEIPSGSEEEVVNEAIANGRLVAIVRLGSKSPTAAELQASAVDGTVLAPGERHLRAPAAPPQLPFAVARFFDPIAGPRGPVGECFIDGGDRLAPLGIGPAGRLGGLNPTDVGVEYTIDGKRRVTTSNVVCLCVPRFVIQRTEIGPNALDVPFSLAVNHNLVAPQAFRERQAAMAEVGRERPGAVQGRSRPMGYVGLTGVGFFVGGTRPAIVGQVDGVAVTGAVVEPEVLTWYPGCPLTVSKVIDADGEVRSGSVVTITLRYVNSGSRPVSDVVVSDSLSGRLEFVPGSAESDRAANFSAGENEAGSSVVRWELPGVLLPGQGGTVRFRAKVR</sequence>
<keyword evidence="2" id="KW-1185">Reference proteome</keyword>
<dbReference type="OrthoDB" id="252486at2"/>
<proteinExistence type="predicted"/>
<evidence type="ECO:0008006" key="3">
    <source>
        <dbReference type="Google" id="ProtNLM"/>
    </source>
</evidence>
<dbReference type="EMBL" id="CP036273">
    <property type="protein sequence ID" value="QDU20411.1"/>
    <property type="molecule type" value="Genomic_DNA"/>
</dbReference>
<organism evidence="1 2">
    <name type="scientific">Urbifossiella limnaea</name>
    <dbReference type="NCBI Taxonomy" id="2528023"/>
    <lineage>
        <taxon>Bacteria</taxon>
        <taxon>Pseudomonadati</taxon>
        <taxon>Planctomycetota</taxon>
        <taxon>Planctomycetia</taxon>
        <taxon>Gemmatales</taxon>
        <taxon>Gemmataceae</taxon>
        <taxon>Urbifossiella</taxon>
    </lineage>
</organism>
<dbReference type="KEGG" id="uli:ETAA1_23630"/>
<dbReference type="AlphaFoldDB" id="A0A517XSC3"/>
<gene>
    <name evidence="1" type="ORF">ETAA1_23630</name>
</gene>
<dbReference type="RefSeq" id="WP_145237904.1">
    <property type="nucleotide sequence ID" value="NZ_CP036273.1"/>
</dbReference>
<accession>A0A517XSC3</accession>
<evidence type="ECO:0000313" key="1">
    <source>
        <dbReference type="EMBL" id="QDU20411.1"/>
    </source>
</evidence>
<reference evidence="1 2" key="1">
    <citation type="submission" date="2019-02" db="EMBL/GenBank/DDBJ databases">
        <title>Deep-cultivation of Planctomycetes and their phenomic and genomic characterization uncovers novel biology.</title>
        <authorList>
            <person name="Wiegand S."/>
            <person name="Jogler M."/>
            <person name="Boedeker C."/>
            <person name="Pinto D."/>
            <person name="Vollmers J."/>
            <person name="Rivas-Marin E."/>
            <person name="Kohn T."/>
            <person name="Peeters S.H."/>
            <person name="Heuer A."/>
            <person name="Rast P."/>
            <person name="Oberbeckmann S."/>
            <person name="Bunk B."/>
            <person name="Jeske O."/>
            <person name="Meyerdierks A."/>
            <person name="Storesund J.E."/>
            <person name="Kallscheuer N."/>
            <person name="Luecker S."/>
            <person name="Lage O.M."/>
            <person name="Pohl T."/>
            <person name="Merkel B.J."/>
            <person name="Hornburger P."/>
            <person name="Mueller R.-W."/>
            <person name="Bruemmer F."/>
            <person name="Labrenz M."/>
            <person name="Spormann A.M."/>
            <person name="Op den Camp H."/>
            <person name="Overmann J."/>
            <person name="Amann R."/>
            <person name="Jetten M.S.M."/>
            <person name="Mascher T."/>
            <person name="Medema M.H."/>
            <person name="Devos D.P."/>
            <person name="Kaster A.-K."/>
            <person name="Ovreas L."/>
            <person name="Rohde M."/>
            <person name="Galperin M.Y."/>
            <person name="Jogler C."/>
        </authorList>
    </citation>
    <scope>NUCLEOTIDE SEQUENCE [LARGE SCALE GENOMIC DNA]</scope>
    <source>
        <strain evidence="1 2">ETA_A1</strain>
    </source>
</reference>
<dbReference type="Proteomes" id="UP000319576">
    <property type="component" value="Chromosome"/>
</dbReference>
<evidence type="ECO:0000313" key="2">
    <source>
        <dbReference type="Proteomes" id="UP000319576"/>
    </source>
</evidence>